<dbReference type="SUPFAM" id="SSF69118">
    <property type="entry name" value="AhpD-like"/>
    <property type="match status" value="1"/>
</dbReference>
<dbReference type="PANTHER" id="PTHR34846">
    <property type="entry name" value="4-CARBOXYMUCONOLACTONE DECARBOXYLASE FAMILY PROTEIN (AFU_ORTHOLOGUE AFUA_6G11590)"/>
    <property type="match status" value="1"/>
</dbReference>
<proteinExistence type="predicted"/>
<organism evidence="1 2">
    <name type="scientific">Imshaugia aleurites</name>
    <dbReference type="NCBI Taxonomy" id="172621"/>
    <lineage>
        <taxon>Eukaryota</taxon>
        <taxon>Fungi</taxon>
        <taxon>Dikarya</taxon>
        <taxon>Ascomycota</taxon>
        <taxon>Pezizomycotina</taxon>
        <taxon>Lecanoromycetes</taxon>
        <taxon>OSLEUM clade</taxon>
        <taxon>Lecanoromycetidae</taxon>
        <taxon>Lecanorales</taxon>
        <taxon>Lecanorineae</taxon>
        <taxon>Parmeliaceae</taxon>
        <taxon>Imshaugia</taxon>
    </lineage>
</organism>
<evidence type="ECO:0000313" key="2">
    <source>
        <dbReference type="Proteomes" id="UP000664534"/>
    </source>
</evidence>
<dbReference type="PANTHER" id="PTHR34846:SF11">
    <property type="entry name" value="4-CARBOXYMUCONOLACTONE DECARBOXYLASE FAMILY PROTEIN (AFU_ORTHOLOGUE AFUA_6G11590)"/>
    <property type="match status" value="1"/>
</dbReference>
<protein>
    <recommendedName>
        <fullName evidence="3">Carboxymuconolactone decarboxylase-like domain-containing protein</fullName>
    </recommendedName>
</protein>
<dbReference type="OrthoDB" id="2567457at2759"/>
<comment type="caution">
    <text evidence="1">The sequence shown here is derived from an EMBL/GenBank/DDBJ whole genome shotgun (WGS) entry which is preliminary data.</text>
</comment>
<dbReference type="InterPro" id="IPR029032">
    <property type="entry name" value="AhpD-like"/>
</dbReference>
<dbReference type="Proteomes" id="UP000664534">
    <property type="component" value="Unassembled WGS sequence"/>
</dbReference>
<sequence length="196" mass="21254">MSRYPPIPPSSLTTEQYKAYDEASDICSSVFGDKFLYKNEDGAFIGPFAPLLFTPTLVDPFFKLVVELGKLPGLPGPAREISILATGSRFKAKYELYAHERVAASTSLTAAQIDSVKSGKKPFGDDALDEQGNVAFDVAMELSHKQGPMTDANWKRAEHAFGKEGAAALIHYVGVYAYTCVLLNGVDAPVPPGERY</sequence>
<keyword evidence="2" id="KW-1185">Reference proteome</keyword>
<accession>A0A8H3EX27</accession>
<gene>
    <name evidence="1" type="ORF">IMSHALPRED_009189</name>
</gene>
<reference evidence="1" key="1">
    <citation type="submission" date="2021-03" db="EMBL/GenBank/DDBJ databases">
        <authorList>
            <person name="Tagirdzhanova G."/>
        </authorList>
    </citation>
    <scope>NUCLEOTIDE SEQUENCE</scope>
</reference>
<dbReference type="AlphaFoldDB" id="A0A8H3EX27"/>
<dbReference type="Gene3D" id="1.20.1290.10">
    <property type="entry name" value="AhpD-like"/>
    <property type="match status" value="1"/>
</dbReference>
<name>A0A8H3EX27_9LECA</name>
<evidence type="ECO:0000313" key="1">
    <source>
        <dbReference type="EMBL" id="CAF9910401.1"/>
    </source>
</evidence>
<dbReference type="EMBL" id="CAJPDT010000007">
    <property type="protein sequence ID" value="CAF9910401.1"/>
    <property type="molecule type" value="Genomic_DNA"/>
</dbReference>
<evidence type="ECO:0008006" key="3">
    <source>
        <dbReference type="Google" id="ProtNLM"/>
    </source>
</evidence>